<dbReference type="GeneID" id="78231759"/>
<dbReference type="RefSeq" id="WP_008790624.1">
    <property type="nucleotide sequence ID" value="NZ_AKCB01000001.1"/>
</dbReference>
<dbReference type="HOGENOM" id="CLU_198233_0_0_9"/>
<comment type="caution">
    <text evidence="1">The sequence shown here is derived from an EMBL/GenBank/DDBJ whole genome shotgun (WGS) entry which is preliminary data.</text>
</comment>
<sequence length="49" mass="5855">MKKKIKLPIYNNEVKIVLNALNEFRNIIIQQGKYPEPIDELILKLNKIY</sequence>
<proteinExistence type="predicted"/>
<accession>E7GFJ9</accession>
<dbReference type="EMBL" id="ADKX01000049">
    <property type="protein sequence ID" value="EFW03260.1"/>
    <property type="molecule type" value="Genomic_DNA"/>
</dbReference>
<evidence type="ECO:0000313" key="2">
    <source>
        <dbReference type="Proteomes" id="UP000003157"/>
    </source>
</evidence>
<reference evidence="1 2" key="1">
    <citation type="submission" date="2010-12" db="EMBL/GenBank/DDBJ databases">
        <title>The Genome Sequence of Coprobacillus sp. strain 29_1.</title>
        <authorList>
            <consortium name="The Broad Institute Genome Sequencing Platform"/>
            <person name="Earl A."/>
            <person name="Ward D."/>
            <person name="Feldgarden M."/>
            <person name="Gevers D."/>
            <person name="Daigneault M."/>
            <person name="Sibley C.D."/>
            <person name="White A."/>
            <person name="Strauss J."/>
            <person name="Allen-Vercoe E."/>
            <person name="Young S.K."/>
            <person name="Zeng Q."/>
            <person name="Gargeya S."/>
            <person name="Fitzgerald M."/>
            <person name="Haas B."/>
            <person name="Abouelleil A."/>
            <person name="Alvarado L."/>
            <person name="Arachchi H.M."/>
            <person name="Berlin A."/>
            <person name="Brown A."/>
            <person name="Chapman S.B."/>
            <person name="Chen Z."/>
            <person name="Dunbar C."/>
            <person name="Freedman E."/>
            <person name="Gearin G."/>
            <person name="Gellesch M."/>
            <person name="Goldberg J."/>
            <person name="Griggs A."/>
            <person name="Gujja S."/>
            <person name="Heilman E."/>
            <person name="Heiman D."/>
            <person name="Howarth C."/>
            <person name="Larson L."/>
            <person name="Lui A."/>
            <person name="MacDonald P.J.P."/>
            <person name="Mehta T."/>
            <person name="Montmayeur A."/>
            <person name="Murphy C."/>
            <person name="Neiman D."/>
            <person name="Pearson M."/>
            <person name="Priest M."/>
            <person name="Roberts A."/>
            <person name="Saif S."/>
            <person name="Shea T."/>
            <person name="Shenoy N."/>
            <person name="Sisk P."/>
            <person name="Stolte C."/>
            <person name="Sykes S."/>
            <person name="White J."/>
            <person name="Yandava C."/>
            <person name="Nusbaum C."/>
            <person name="Birren B."/>
        </authorList>
    </citation>
    <scope>NUCLEOTIDE SEQUENCE [LARGE SCALE GENOMIC DNA]</scope>
    <source>
        <strain evidence="1 2">29_1</strain>
    </source>
</reference>
<dbReference type="STRING" id="100884.GCA_000269565_00571"/>
<dbReference type="Proteomes" id="UP000003157">
    <property type="component" value="Unassembled WGS sequence"/>
</dbReference>
<name>E7GFJ9_9FIRM</name>
<evidence type="ECO:0000313" key="1">
    <source>
        <dbReference type="EMBL" id="EFW03260.1"/>
    </source>
</evidence>
<dbReference type="AlphaFoldDB" id="E7GFJ9"/>
<protein>
    <submittedName>
        <fullName evidence="1">Uncharacterized protein</fullName>
    </submittedName>
</protein>
<gene>
    <name evidence="1" type="ORF">HMPREF9488_03542</name>
</gene>
<keyword evidence="2" id="KW-1185">Reference proteome</keyword>
<organism evidence="1 2">
    <name type="scientific">Coprobacillus cateniformis</name>
    <dbReference type="NCBI Taxonomy" id="100884"/>
    <lineage>
        <taxon>Bacteria</taxon>
        <taxon>Bacillati</taxon>
        <taxon>Bacillota</taxon>
        <taxon>Erysipelotrichia</taxon>
        <taxon>Erysipelotrichales</taxon>
        <taxon>Coprobacillaceae</taxon>
        <taxon>Coprobacillus</taxon>
    </lineage>
</organism>